<protein>
    <submittedName>
        <fullName evidence="1">Uncharacterized protein</fullName>
    </submittedName>
</protein>
<dbReference type="InterPro" id="IPR036397">
    <property type="entry name" value="RNaseH_sf"/>
</dbReference>
<dbReference type="EMBL" id="CP092868">
    <property type="protein sequence ID" value="UYV69404.1"/>
    <property type="molecule type" value="Genomic_DNA"/>
</dbReference>
<keyword evidence="2" id="KW-1185">Reference proteome</keyword>
<dbReference type="Proteomes" id="UP001235939">
    <property type="component" value="Chromosome 06"/>
</dbReference>
<sequence length="204" mass="23337">MWVPVVCSAVFHTQFYKAYKFQKVQLLTDDNKRVRLERCHQLKHRDTRQRWKSILSTDEKLFPLEQAHNHQNDRSWFAEVPGTSIIVEQPAKSAVGYGMDRDLRKWQDPLIFVDKGSKSIQKCIATTFSRPSYSRELNSTSRYGLDAPAGLRVGSQGEIDSKLMQGPFFGLHHVGGMSALLTRSQPDGLQRVVHFTPRPEPALK</sequence>
<evidence type="ECO:0000313" key="2">
    <source>
        <dbReference type="Proteomes" id="UP001235939"/>
    </source>
</evidence>
<proteinExistence type="predicted"/>
<gene>
    <name evidence="1" type="ORF">LAZ67_6003481</name>
</gene>
<organism evidence="1 2">
    <name type="scientific">Cordylochernes scorpioides</name>
    <dbReference type="NCBI Taxonomy" id="51811"/>
    <lineage>
        <taxon>Eukaryota</taxon>
        <taxon>Metazoa</taxon>
        <taxon>Ecdysozoa</taxon>
        <taxon>Arthropoda</taxon>
        <taxon>Chelicerata</taxon>
        <taxon>Arachnida</taxon>
        <taxon>Pseudoscorpiones</taxon>
        <taxon>Cheliferoidea</taxon>
        <taxon>Chernetidae</taxon>
        <taxon>Cordylochernes</taxon>
    </lineage>
</organism>
<accession>A0ABY6KKL4</accession>
<reference evidence="1 2" key="1">
    <citation type="submission" date="2022-01" db="EMBL/GenBank/DDBJ databases">
        <title>A chromosomal length assembly of Cordylochernes scorpioides.</title>
        <authorList>
            <person name="Zeh D."/>
            <person name="Zeh J."/>
        </authorList>
    </citation>
    <scope>NUCLEOTIDE SEQUENCE [LARGE SCALE GENOMIC DNA]</scope>
    <source>
        <strain evidence="1">IN4F17</strain>
        <tissue evidence="1">Whole Body</tissue>
    </source>
</reference>
<dbReference type="Gene3D" id="3.30.420.10">
    <property type="entry name" value="Ribonuclease H-like superfamily/Ribonuclease H"/>
    <property type="match status" value="1"/>
</dbReference>
<evidence type="ECO:0000313" key="1">
    <source>
        <dbReference type="EMBL" id="UYV69404.1"/>
    </source>
</evidence>
<name>A0ABY6KKL4_9ARAC</name>